<dbReference type="GO" id="GO:0006207">
    <property type="term" value="P:'de novo' pyrimidine nucleobase biosynthetic process"/>
    <property type="evidence" value="ECO:0007669"/>
    <property type="project" value="InterPro"/>
</dbReference>
<dbReference type="PRINTS" id="PR00099">
    <property type="entry name" value="CPSGATASE"/>
</dbReference>
<dbReference type="GO" id="GO:0006541">
    <property type="term" value="P:glutamine metabolic process"/>
    <property type="evidence" value="ECO:0007669"/>
    <property type="project" value="InterPro"/>
</dbReference>
<feature type="binding site" evidence="11">
    <location>
        <position position="297"/>
    </location>
    <ligand>
        <name>L-glutamine</name>
        <dbReference type="ChEBI" id="CHEBI:58359"/>
    </ligand>
</feature>
<dbReference type="SMART" id="SM01097">
    <property type="entry name" value="CPSase_sm_chain"/>
    <property type="match status" value="1"/>
</dbReference>
<keyword evidence="15" id="KW-1185">Reference proteome</keyword>
<dbReference type="PRINTS" id="PR00097">
    <property type="entry name" value="ANTSNTHASEII"/>
</dbReference>
<dbReference type="Gene3D" id="3.50.30.20">
    <property type="entry name" value="Carbamoyl-phosphate synthase small subunit, N-terminal domain"/>
    <property type="match status" value="1"/>
</dbReference>
<dbReference type="HAMAP" id="MF_01209">
    <property type="entry name" value="CPSase_S_chain"/>
    <property type="match status" value="1"/>
</dbReference>
<comment type="pathway">
    <text evidence="2 11">Amino-acid biosynthesis; L-arginine biosynthesis; carbamoyl phosphate from bicarbonate: step 1/1.</text>
</comment>
<evidence type="ECO:0000256" key="10">
    <source>
        <dbReference type="ARBA" id="ARBA00049285"/>
    </source>
</evidence>
<comment type="similarity">
    <text evidence="3 11">Belongs to the CarA family.</text>
</comment>
<feature type="binding site" evidence="11">
    <location>
        <position position="300"/>
    </location>
    <ligand>
        <name>L-glutamine</name>
        <dbReference type="ChEBI" id="CHEBI:58359"/>
    </ligand>
</feature>
<evidence type="ECO:0000259" key="13">
    <source>
        <dbReference type="SMART" id="SM01097"/>
    </source>
</evidence>
<dbReference type="GO" id="GO:0005524">
    <property type="term" value="F:ATP binding"/>
    <property type="evidence" value="ECO:0007669"/>
    <property type="project" value="UniProtKB-UniRule"/>
</dbReference>
<dbReference type="NCBIfam" id="TIGR01368">
    <property type="entry name" value="CPSaseIIsmall"/>
    <property type="match status" value="1"/>
</dbReference>
<feature type="binding site" evidence="11">
    <location>
        <position position="338"/>
    </location>
    <ligand>
        <name>L-glutamine</name>
        <dbReference type="ChEBI" id="CHEBI:58359"/>
    </ligand>
</feature>
<evidence type="ECO:0000256" key="4">
    <source>
        <dbReference type="ARBA" id="ARBA00022598"/>
    </source>
</evidence>
<dbReference type="Gene3D" id="3.40.50.880">
    <property type="match status" value="1"/>
</dbReference>
<dbReference type="PRINTS" id="PR00096">
    <property type="entry name" value="GATASE"/>
</dbReference>
<evidence type="ECO:0000256" key="8">
    <source>
        <dbReference type="ARBA" id="ARBA00022975"/>
    </source>
</evidence>
<dbReference type="OrthoDB" id="9804328at2"/>
<feature type="active site" evidence="11">
    <location>
        <position position="393"/>
    </location>
</feature>
<evidence type="ECO:0000256" key="12">
    <source>
        <dbReference type="SAM" id="MobiDB-lite"/>
    </source>
</evidence>
<evidence type="ECO:0000256" key="9">
    <source>
        <dbReference type="ARBA" id="ARBA00048816"/>
    </source>
</evidence>
<dbReference type="CDD" id="cd01744">
    <property type="entry name" value="GATase1_CPSase"/>
    <property type="match status" value="1"/>
</dbReference>
<feature type="active site" evidence="11">
    <location>
        <position position="391"/>
    </location>
</feature>
<sequence length="445" mass="47725">MSQIDLDLTYDLDDAVLVLEDGQIYIGRPFGATGSTTAEIVFTTGMTGYQETLTDPSYDRQIVVQTFPHIGDTGVNDEDNESSRIWVAGYVVRDPSPTVSNWRATGSLDDALIQQQIVGISDIDTRSLVRHLRTAGVMRAGIFSGAALRAEHAQEGQNTGIGPAAAANDTVALKTVDELLEEVRATAPMQGMRLYDEVSTNEAYVVEPTGAYAGQEPRYTVAAIDLGIKGMTPHRMAERGARVHVLPSTTTLEQIQALHPDGVFFSNGPGDPEQAPQMIELLRQVLEAGLPFFGICFGNQLLGRALGFGTYKLKFGHRGVNQPVMDVTTGKVEITAQNHGFAVDAPIGSIVETPYNDGQFGKAFVSHVGLNDDVVEGLQCIDIPAFSVQYHPEAAAGPHDAAYLFDRFMDMMASQQPVPAPASVSYTSSMNTSSATATKEASAHA</sequence>
<dbReference type="UniPathway" id="UPA00068">
    <property type="reaction ID" value="UER00171"/>
</dbReference>
<evidence type="ECO:0000256" key="7">
    <source>
        <dbReference type="ARBA" id="ARBA00022962"/>
    </source>
</evidence>
<dbReference type="GO" id="GO:0004088">
    <property type="term" value="F:carbamoyl-phosphate synthase (glutamine-hydrolyzing) activity"/>
    <property type="evidence" value="ECO:0007669"/>
    <property type="project" value="UniProtKB-UniRule"/>
</dbReference>
<dbReference type="AlphaFoldDB" id="A0A430FPK5"/>
<accession>A0A430FPK5</accession>
<name>A0A430FPK5_9BIFI</name>
<keyword evidence="7 11" id="KW-0315">Glutamine amidotransferase</keyword>
<feature type="compositionally biased region" description="Low complexity" evidence="12">
    <location>
        <begin position="422"/>
        <end position="445"/>
    </location>
</feature>
<dbReference type="InterPro" id="IPR029062">
    <property type="entry name" value="Class_I_gatase-like"/>
</dbReference>
<dbReference type="GO" id="GO:0006526">
    <property type="term" value="P:L-arginine biosynthetic process"/>
    <property type="evidence" value="ECO:0007669"/>
    <property type="project" value="UniProtKB-UniRule"/>
</dbReference>
<evidence type="ECO:0000256" key="6">
    <source>
        <dbReference type="ARBA" id="ARBA00022840"/>
    </source>
</evidence>
<evidence type="ECO:0000256" key="2">
    <source>
        <dbReference type="ARBA" id="ARBA00005077"/>
    </source>
</evidence>
<keyword evidence="11" id="KW-0028">Amino-acid biosynthesis</keyword>
<feature type="region of interest" description="CPSase" evidence="11">
    <location>
        <begin position="1"/>
        <end position="217"/>
    </location>
</feature>
<dbReference type="InterPro" id="IPR035686">
    <property type="entry name" value="CPSase_GATase1"/>
</dbReference>
<organism evidence="14 15">
    <name type="scientific">Bifidobacterium dolichotidis</name>
    <dbReference type="NCBI Taxonomy" id="2306976"/>
    <lineage>
        <taxon>Bacteria</taxon>
        <taxon>Bacillati</taxon>
        <taxon>Actinomycetota</taxon>
        <taxon>Actinomycetes</taxon>
        <taxon>Bifidobacteriales</taxon>
        <taxon>Bifidobacteriaceae</taxon>
        <taxon>Bifidobacterium</taxon>
    </lineage>
</organism>
<reference evidence="14 15" key="1">
    <citation type="submission" date="2018-09" db="EMBL/GenBank/DDBJ databases">
        <title>Characterization of the phylogenetic diversity of five novel species belonging to the genus Bifidobacterium.</title>
        <authorList>
            <person name="Lugli G.A."/>
            <person name="Duranti S."/>
            <person name="Milani C."/>
        </authorList>
    </citation>
    <scope>NUCLEOTIDE SEQUENCE [LARGE SCALE GENOMIC DNA]</scope>
    <source>
        <strain evidence="14 15">2036B</strain>
    </source>
</reference>
<dbReference type="InterPro" id="IPR002474">
    <property type="entry name" value="CarbamoylP_synth_ssu_N"/>
</dbReference>
<evidence type="ECO:0000256" key="11">
    <source>
        <dbReference type="HAMAP-Rule" id="MF_01209"/>
    </source>
</evidence>
<keyword evidence="6 11" id="KW-0067">ATP-binding</keyword>
<comment type="catalytic activity">
    <reaction evidence="9 11">
        <text>hydrogencarbonate + L-glutamine + 2 ATP + H2O = carbamoyl phosphate + L-glutamate + 2 ADP + phosphate + 2 H(+)</text>
        <dbReference type="Rhea" id="RHEA:18633"/>
        <dbReference type="ChEBI" id="CHEBI:15377"/>
        <dbReference type="ChEBI" id="CHEBI:15378"/>
        <dbReference type="ChEBI" id="CHEBI:17544"/>
        <dbReference type="ChEBI" id="CHEBI:29985"/>
        <dbReference type="ChEBI" id="CHEBI:30616"/>
        <dbReference type="ChEBI" id="CHEBI:43474"/>
        <dbReference type="ChEBI" id="CHEBI:58228"/>
        <dbReference type="ChEBI" id="CHEBI:58359"/>
        <dbReference type="ChEBI" id="CHEBI:456216"/>
        <dbReference type="EC" id="6.3.5.5"/>
    </reaction>
</comment>
<dbReference type="NCBIfam" id="NF009475">
    <property type="entry name" value="PRK12838.1"/>
    <property type="match status" value="1"/>
</dbReference>
<feature type="binding site" evidence="11">
    <location>
        <position position="57"/>
    </location>
    <ligand>
        <name>L-glutamine</name>
        <dbReference type="ChEBI" id="CHEBI:58359"/>
    </ligand>
</feature>
<dbReference type="PROSITE" id="PS51273">
    <property type="entry name" value="GATASE_TYPE_1"/>
    <property type="match status" value="1"/>
</dbReference>
<dbReference type="EC" id="6.3.5.5" evidence="11"/>
<evidence type="ECO:0000313" key="15">
    <source>
        <dbReference type="Proteomes" id="UP000287609"/>
    </source>
</evidence>
<dbReference type="RefSeq" id="WP_125963471.1">
    <property type="nucleotide sequence ID" value="NZ_QXGM01000002.1"/>
</dbReference>
<dbReference type="UniPathway" id="UPA00070">
    <property type="reaction ID" value="UER00115"/>
</dbReference>
<dbReference type="Proteomes" id="UP000287609">
    <property type="component" value="Unassembled WGS sequence"/>
</dbReference>
<feature type="domain" description="Carbamoyl-phosphate synthase small subunit N-terminal" evidence="13">
    <location>
        <begin position="13"/>
        <end position="143"/>
    </location>
</feature>
<dbReference type="Pfam" id="PF00988">
    <property type="entry name" value="CPSase_sm_chain"/>
    <property type="match status" value="1"/>
</dbReference>
<evidence type="ECO:0000313" key="14">
    <source>
        <dbReference type="EMBL" id="RSX54767.1"/>
    </source>
</evidence>
<feature type="binding site" evidence="11">
    <location>
        <position position="268"/>
    </location>
    <ligand>
        <name>L-glutamine</name>
        <dbReference type="ChEBI" id="CHEBI:58359"/>
    </ligand>
</feature>
<keyword evidence="4 11" id="KW-0436">Ligase</keyword>
<comment type="caution">
    <text evidence="14">The sequence shown here is derived from an EMBL/GenBank/DDBJ whole genome shotgun (WGS) entry which is preliminary data.</text>
</comment>
<protein>
    <recommendedName>
        <fullName evidence="11">Carbamoyl phosphate synthase small chain</fullName>
        <ecNumber evidence="11">6.3.5.5</ecNumber>
    </recommendedName>
    <alternativeName>
        <fullName evidence="11">Carbamoyl phosphate synthetase glutamine chain</fullName>
    </alternativeName>
</protein>
<dbReference type="InterPro" id="IPR050472">
    <property type="entry name" value="Anth_synth/Amidotransfase"/>
</dbReference>
<feature type="binding site" evidence="11">
    <location>
        <position position="340"/>
    </location>
    <ligand>
        <name>L-glutamine</name>
        <dbReference type="ChEBI" id="CHEBI:58359"/>
    </ligand>
</feature>
<dbReference type="InterPro" id="IPR006274">
    <property type="entry name" value="CarbamoylP_synth_ssu"/>
</dbReference>
<gene>
    <name evidence="11" type="primary">carA</name>
    <name evidence="14" type="ORF">D2E26_0821</name>
</gene>
<evidence type="ECO:0000256" key="5">
    <source>
        <dbReference type="ARBA" id="ARBA00022741"/>
    </source>
</evidence>
<dbReference type="GO" id="GO:0044205">
    <property type="term" value="P:'de novo' UMP biosynthetic process"/>
    <property type="evidence" value="ECO:0007669"/>
    <property type="project" value="UniProtKB-UniRule"/>
</dbReference>
<feature type="binding site" evidence="11">
    <location>
        <position position="270"/>
    </location>
    <ligand>
        <name>L-glutamine</name>
        <dbReference type="ChEBI" id="CHEBI:58359"/>
    </ligand>
</feature>
<comment type="function">
    <text evidence="11">Small subunit of the glutamine-dependent carbamoyl phosphate synthetase (CPSase). CPSase catalyzes the formation of carbamoyl phosphate from the ammonia moiety of glutamine, carbonate, and phosphate donated by ATP, constituting the first step of 2 biosynthetic pathways, one leading to arginine and/or urea and the other to pyrimidine nucleotides. The small subunit (glutamine amidotransferase) binds and cleaves glutamine to supply the large subunit with the substrate ammonia.</text>
</comment>
<dbReference type="InterPro" id="IPR017926">
    <property type="entry name" value="GATASE"/>
</dbReference>
<comment type="catalytic activity">
    <reaction evidence="10 11">
        <text>L-glutamine + H2O = L-glutamate + NH4(+)</text>
        <dbReference type="Rhea" id="RHEA:15889"/>
        <dbReference type="ChEBI" id="CHEBI:15377"/>
        <dbReference type="ChEBI" id="CHEBI:28938"/>
        <dbReference type="ChEBI" id="CHEBI:29985"/>
        <dbReference type="ChEBI" id="CHEBI:58359"/>
    </reaction>
</comment>
<comment type="pathway">
    <text evidence="1 11">Pyrimidine metabolism; UMP biosynthesis via de novo pathway; (S)-dihydroorotate from bicarbonate: step 1/3.</text>
</comment>
<proteinExistence type="inferred from homology"/>
<keyword evidence="11" id="KW-0055">Arginine biosynthesis</keyword>
<evidence type="ECO:0000256" key="1">
    <source>
        <dbReference type="ARBA" id="ARBA00004812"/>
    </source>
</evidence>
<feature type="binding site" evidence="11">
    <location>
        <position position="341"/>
    </location>
    <ligand>
        <name>L-glutamine</name>
        <dbReference type="ChEBI" id="CHEBI:58359"/>
    </ligand>
</feature>
<dbReference type="FunFam" id="3.50.30.20:FF:000001">
    <property type="entry name" value="Carbamoyl-phosphate synthase small chain"/>
    <property type="match status" value="1"/>
</dbReference>
<feature type="active site" description="Nucleophile" evidence="11">
    <location>
        <position position="296"/>
    </location>
</feature>
<dbReference type="Pfam" id="PF00117">
    <property type="entry name" value="GATase"/>
    <property type="match status" value="1"/>
</dbReference>
<dbReference type="PANTHER" id="PTHR43418">
    <property type="entry name" value="MULTIFUNCTIONAL TRYPTOPHAN BIOSYNTHESIS PROTEIN-RELATED"/>
    <property type="match status" value="1"/>
</dbReference>
<keyword evidence="8 11" id="KW-0665">Pyrimidine biosynthesis</keyword>
<dbReference type="EMBL" id="QXGM01000002">
    <property type="protein sequence ID" value="RSX54767.1"/>
    <property type="molecule type" value="Genomic_DNA"/>
</dbReference>
<dbReference type="GO" id="GO:0004359">
    <property type="term" value="F:glutaminase activity"/>
    <property type="evidence" value="ECO:0007669"/>
    <property type="project" value="RHEA"/>
</dbReference>
<comment type="subunit">
    <text evidence="11">Composed of two chains; the small (or glutamine) chain promotes the hydrolysis of glutamine to ammonia, which is used by the large (or ammonia) chain to synthesize carbamoyl phosphate. Tetramer of heterodimers (alpha,beta)4.</text>
</comment>
<dbReference type="SUPFAM" id="SSF52317">
    <property type="entry name" value="Class I glutamine amidotransferase-like"/>
    <property type="match status" value="1"/>
</dbReference>
<keyword evidence="5 11" id="KW-0547">Nucleotide-binding</keyword>
<dbReference type="InterPro" id="IPR036480">
    <property type="entry name" value="CarbP_synth_ssu_N_sf"/>
</dbReference>
<evidence type="ECO:0000256" key="3">
    <source>
        <dbReference type="ARBA" id="ARBA00007800"/>
    </source>
</evidence>
<feature type="region of interest" description="Disordered" evidence="12">
    <location>
        <begin position="420"/>
        <end position="445"/>
    </location>
</feature>
<dbReference type="PANTHER" id="PTHR43418:SF7">
    <property type="entry name" value="CARBAMOYL-PHOSPHATE SYNTHASE SMALL CHAIN"/>
    <property type="match status" value="1"/>
</dbReference>
<dbReference type="SUPFAM" id="SSF52021">
    <property type="entry name" value="Carbamoyl phosphate synthetase, small subunit N-terminal domain"/>
    <property type="match status" value="1"/>
</dbReference>